<evidence type="ECO:0000313" key="5">
    <source>
        <dbReference type="EMBL" id="PRZ13462.1"/>
    </source>
</evidence>
<dbReference type="SUPFAM" id="SSF63817">
    <property type="entry name" value="Sortase"/>
    <property type="match status" value="1"/>
</dbReference>
<dbReference type="Proteomes" id="UP000238217">
    <property type="component" value="Unassembled WGS sequence"/>
</dbReference>
<feature type="compositionally biased region" description="Low complexity" evidence="3">
    <location>
        <begin position="53"/>
        <end position="84"/>
    </location>
</feature>
<evidence type="ECO:0000256" key="2">
    <source>
        <dbReference type="PIRSR" id="PIRSR605754-1"/>
    </source>
</evidence>
<dbReference type="InterPro" id="IPR023365">
    <property type="entry name" value="Sortase_dom-sf"/>
</dbReference>
<dbReference type="Pfam" id="PF04203">
    <property type="entry name" value="Sortase"/>
    <property type="match status" value="1"/>
</dbReference>
<dbReference type="EMBL" id="PVTY01000015">
    <property type="protein sequence ID" value="PRZ13462.1"/>
    <property type="molecule type" value="Genomic_DNA"/>
</dbReference>
<evidence type="ECO:0000256" key="1">
    <source>
        <dbReference type="ARBA" id="ARBA00022801"/>
    </source>
</evidence>
<feature type="chain" id="PRO_5039304010" evidence="4">
    <location>
        <begin position="35"/>
        <end position="245"/>
    </location>
</feature>
<dbReference type="Gene3D" id="2.40.260.10">
    <property type="entry name" value="Sortase"/>
    <property type="match status" value="1"/>
</dbReference>
<keyword evidence="4" id="KW-0732">Signal</keyword>
<keyword evidence="1" id="KW-0378">Hydrolase</keyword>
<comment type="caution">
    <text evidence="5">The sequence shown here is derived from an EMBL/GenBank/DDBJ whole genome shotgun (WGS) entry which is preliminary data.</text>
</comment>
<feature type="signal peptide" evidence="4">
    <location>
        <begin position="1"/>
        <end position="34"/>
    </location>
</feature>
<feature type="active site" description="Acyl-thioester intermediate" evidence="2">
    <location>
        <position position="217"/>
    </location>
</feature>
<dbReference type="CDD" id="cd05829">
    <property type="entry name" value="Sortase_F"/>
    <property type="match status" value="1"/>
</dbReference>
<feature type="region of interest" description="Disordered" evidence="3">
    <location>
        <begin position="34"/>
        <end position="84"/>
    </location>
</feature>
<dbReference type="OrthoDB" id="525039at2"/>
<protein>
    <submittedName>
        <fullName evidence="5">LPXTG-site transpeptidase (Sortase) family protein</fullName>
    </submittedName>
</protein>
<reference evidence="5 6" key="1">
    <citation type="submission" date="2018-03" db="EMBL/GenBank/DDBJ databases">
        <title>Comparative analysis of microorganisms from saline springs in Andes Mountain Range, Colombia.</title>
        <authorList>
            <person name="Rubin E."/>
        </authorList>
    </citation>
    <scope>NUCLEOTIDE SEQUENCE [LARGE SCALE GENOMIC DNA]</scope>
    <source>
        <strain evidence="5 6">CG 35</strain>
    </source>
</reference>
<proteinExistence type="predicted"/>
<dbReference type="AlphaFoldDB" id="A0A2T0YFD2"/>
<accession>A0A2T0YFD2</accession>
<sequence length="245" mass="25186">MIRGLNWRLDVGVRRLPLGVAAALALGLSLSACGTPASQSTGPEPEPAETTEDAAPSSSAGGSAEPDPAASSSPSGSAAPSGSASSAASAAEAGVRPVAVNIASIDVEEPLIDLGIAEDGTMEVPEDFSEVGWFDGGGMPGGRGPTVLAGHRDSTTGPAVFHRLVEMQPGDEVEVTDAEGEVHIYRVERTEVFAKDDFPTREVFGALPEDELRLITCTGIFDVEAGSHEDNHIVFAVPVDADILR</sequence>
<dbReference type="RefSeq" id="WP_106123721.1">
    <property type="nucleotide sequence ID" value="NZ_PVTY01000015.1"/>
</dbReference>
<name>A0A2T0YFD2_9MICC</name>
<evidence type="ECO:0000313" key="6">
    <source>
        <dbReference type="Proteomes" id="UP000238217"/>
    </source>
</evidence>
<dbReference type="InterPro" id="IPR042001">
    <property type="entry name" value="Sortase_F"/>
</dbReference>
<evidence type="ECO:0000256" key="3">
    <source>
        <dbReference type="SAM" id="MobiDB-lite"/>
    </source>
</evidence>
<dbReference type="PROSITE" id="PS51257">
    <property type="entry name" value="PROKAR_LIPOPROTEIN"/>
    <property type="match status" value="1"/>
</dbReference>
<gene>
    <name evidence="5" type="ORF">BCL67_11566</name>
</gene>
<feature type="active site" description="Proton donor/acceptor" evidence="2">
    <location>
        <position position="151"/>
    </location>
</feature>
<keyword evidence="6" id="KW-1185">Reference proteome</keyword>
<dbReference type="InterPro" id="IPR005754">
    <property type="entry name" value="Sortase"/>
</dbReference>
<dbReference type="GO" id="GO:0016787">
    <property type="term" value="F:hydrolase activity"/>
    <property type="evidence" value="ECO:0007669"/>
    <property type="project" value="UniProtKB-KW"/>
</dbReference>
<evidence type="ECO:0000256" key="4">
    <source>
        <dbReference type="SAM" id="SignalP"/>
    </source>
</evidence>
<organism evidence="5 6">
    <name type="scientific">Nesterenkonia sandarakina</name>
    <dbReference type="NCBI Taxonomy" id="272918"/>
    <lineage>
        <taxon>Bacteria</taxon>
        <taxon>Bacillati</taxon>
        <taxon>Actinomycetota</taxon>
        <taxon>Actinomycetes</taxon>
        <taxon>Micrococcales</taxon>
        <taxon>Micrococcaceae</taxon>
        <taxon>Nesterenkonia</taxon>
    </lineage>
</organism>